<feature type="active site" evidence="5">
    <location>
        <position position="28"/>
    </location>
</feature>
<evidence type="ECO:0000259" key="6">
    <source>
        <dbReference type="SMART" id="SM00226"/>
    </source>
</evidence>
<dbReference type="PRINTS" id="PR00719">
    <property type="entry name" value="LMWPTPASE"/>
</dbReference>
<comment type="caution">
    <text evidence="7">The sequence shown here is derived from an EMBL/GenBank/DDBJ whole genome shotgun (WGS) entry which is preliminary data.</text>
</comment>
<keyword evidence="4" id="KW-0904">Protein phosphatase</keyword>
<dbReference type="Gene3D" id="3.40.50.2300">
    <property type="match status" value="1"/>
</dbReference>
<accession>A0A4Q4ZBP2</accession>
<organism evidence="7 8">
    <name type="scientific">Nocardioides guangzhouensis</name>
    <dbReference type="NCBI Taxonomy" id="2497878"/>
    <lineage>
        <taxon>Bacteria</taxon>
        <taxon>Bacillati</taxon>
        <taxon>Actinomycetota</taxon>
        <taxon>Actinomycetes</taxon>
        <taxon>Propionibacteriales</taxon>
        <taxon>Nocardioidaceae</taxon>
        <taxon>Nocardioides</taxon>
    </lineage>
</organism>
<dbReference type="EMBL" id="SDKM01000017">
    <property type="protein sequence ID" value="RYP85397.1"/>
    <property type="molecule type" value="Genomic_DNA"/>
</dbReference>
<dbReference type="Pfam" id="PF01451">
    <property type="entry name" value="LMWPc"/>
    <property type="match status" value="1"/>
</dbReference>
<dbReference type="InterPro" id="IPR050438">
    <property type="entry name" value="LMW_PTPase"/>
</dbReference>
<gene>
    <name evidence="7" type="ORF">EKO23_12575</name>
</gene>
<evidence type="ECO:0000313" key="8">
    <source>
        <dbReference type="Proteomes" id="UP000295198"/>
    </source>
</evidence>
<dbReference type="InterPro" id="IPR017867">
    <property type="entry name" value="Tyr_phospatase_low_mol_wt"/>
</dbReference>
<feature type="active site" description="Proton donor" evidence="5">
    <location>
        <position position="140"/>
    </location>
</feature>
<feature type="domain" description="Phosphotyrosine protein phosphatase I" evidence="6">
    <location>
        <begin position="16"/>
        <end position="166"/>
    </location>
</feature>
<evidence type="ECO:0000256" key="1">
    <source>
        <dbReference type="ARBA" id="ARBA00011063"/>
    </source>
</evidence>
<dbReference type="Proteomes" id="UP000295198">
    <property type="component" value="Unassembled WGS sequence"/>
</dbReference>
<dbReference type="InterPro" id="IPR023485">
    <property type="entry name" value="Ptyr_pPase"/>
</dbReference>
<protein>
    <recommendedName>
        <fullName evidence="2">protein-tyrosine-phosphatase</fullName>
        <ecNumber evidence="2">3.1.3.48</ecNumber>
    </recommendedName>
</protein>
<evidence type="ECO:0000256" key="3">
    <source>
        <dbReference type="ARBA" id="ARBA00022801"/>
    </source>
</evidence>
<proteinExistence type="inferred from homology"/>
<sequence length="181" mass="19321">MSPADGLPPARSADGYRIAVVCLGNICRSPMADVVLGERVGDAGLAGRVRVESYGTGGWHVGRPMDHRAAATLTAEGYDASRHRARQVTRGDLDDVDLVLAMDHANEADLRDLGVDPDRLRMFRTFDAEATAGHDDEVPDPYYDGDDGFAEVLTMVERTSTALVDVLAARFGREPGGPGPA</sequence>
<evidence type="ECO:0000256" key="2">
    <source>
        <dbReference type="ARBA" id="ARBA00013064"/>
    </source>
</evidence>
<keyword evidence="8" id="KW-1185">Reference proteome</keyword>
<dbReference type="GO" id="GO:0004725">
    <property type="term" value="F:protein tyrosine phosphatase activity"/>
    <property type="evidence" value="ECO:0007669"/>
    <property type="project" value="UniProtKB-EC"/>
</dbReference>
<evidence type="ECO:0000256" key="4">
    <source>
        <dbReference type="ARBA" id="ARBA00022912"/>
    </source>
</evidence>
<dbReference type="InterPro" id="IPR036196">
    <property type="entry name" value="Ptyr_pPase_sf"/>
</dbReference>
<dbReference type="PANTHER" id="PTHR11717">
    <property type="entry name" value="LOW MOLECULAR WEIGHT PROTEIN TYROSINE PHOSPHATASE"/>
    <property type="match status" value="1"/>
</dbReference>
<comment type="similarity">
    <text evidence="1">Belongs to the low molecular weight phosphotyrosine protein phosphatase family.</text>
</comment>
<dbReference type="EC" id="3.1.3.48" evidence="2"/>
<dbReference type="CDD" id="cd16343">
    <property type="entry name" value="LMWPTP"/>
    <property type="match status" value="1"/>
</dbReference>
<evidence type="ECO:0000313" key="7">
    <source>
        <dbReference type="EMBL" id="RYP85397.1"/>
    </source>
</evidence>
<dbReference type="AlphaFoldDB" id="A0A4Q4ZBP2"/>
<feature type="active site" description="Nucleophile" evidence="5">
    <location>
        <position position="22"/>
    </location>
</feature>
<evidence type="ECO:0000256" key="5">
    <source>
        <dbReference type="PIRSR" id="PIRSR617867-1"/>
    </source>
</evidence>
<dbReference type="OrthoDB" id="9784339at2"/>
<reference evidence="7 8" key="1">
    <citation type="submission" date="2019-01" db="EMBL/GenBank/DDBJ databases">
        <title>Nocardioides guangzhouensis sp. nov., an actinobacterium isolated from soil.</title>
        <authorList>
            <person name="Fu Y."/>
            <person name="Cai Y."/>
            <person name="Lin Z."/>
            <person name="Chen P."/>
        </authorList>
    </citation>
    <scope>NUCLEOTIDE SEQUENCE [LARGE SCALE GENOMIC DNA]</scope>
    <source>
        <strain evidence="7 8">130</strain>
    </source>
</reference>
<dbReference type="PANTHER" id="PTHR11717:SF7">
    <property type="entry name" value="LOW MOLECULAR WEIGHT PHOSPHOTYROSINE PROTEIN PHOSPHATASE"/>
    <property type="match status" value="1"/>
</dbReference>
<keyword evidence="3" id="KW-0378">Hydrolase</keyword>
<name>A0A4Q4ZBP2_9ACTN</name>
<dbReference type="SMART" id="SM00226">
    <property type="entry name" value="LMWPc"/>
    <property type="match status" value="1"/>
</dbReference>
<dbReference type="SUPFAM" id="SSF52788">
    <property type="entry name" value="Phosphotyrosine protein phosphatases I"/>
    <property type="match status" value="1"/>
</dbReference>